<dbReference type="InterPro" id="IPR045324">
    <property type="entry name" value="Small_multidrug_res"/>
</dbReference>
<accession>W4QLT5</accession>
<dbReference type="RefSeq" id="WP_052012853.1">
    <property type="nucleotide sequence ID" value="NZ_BAUV01000001.1"/>
</dbReference>
<dbReference type="PANTHER" id="PTHR30561:SF1">
    <property type="entry name" value="MULTIDRUG TRANSPORTER EMRE"/>
    <property type="match status" value="1"/>
</dbReference>
<feature type="transmembrane region" description="Helical" evidence="8">
    <location>
        <begin position="57"/>
        <end position="78"/>
    </location>
</feature>
<dbReference type="eggNOG" id="COG2076">
    <property type="taxonomic scope" value="Bacteria"/>
</dbReference>
<evidence type="ECO:0000256" key="4">
    <source>
        <dbReference type="ARBA" id="ARBA00022692"/>
    </source>
</evidence>
<proteinExistence type="inferred from homology"/>
<evidence type="ECO:0000256" key="1">
    <source>
        <dbReference type="ARBA" id="ARBA00004651"/>
    </source>
</evidence>
<name>W4QLT5_HALA3</name>
<organism evidence="9 10">
    <name type="scientific">Halalkalibacter akibai (strain ATCC 43226 / DSM 21942 / CIP 109018 / JCM 9157 / 1139)</name>
    <name type="common">Bacillus akibai</name>
    <dbReference type="NCBI Taxonomy" id="1236973"/>
    <lineage>
        <taxon>Bacteria</taxon>
        <taxon>Bacillati</taxon>
        <taxon>Bacillota</taxon>
        <taxon>Bacilli</taxon>
        <taxon>Bacillales</taxon>
        <taxon>Bacillaceae</taxon>
        <taxon>Halalkalibacter</taxon>
    </lineage>
</organism>
<dbReference type="OrthoDB" id="21828at2"/>
<evidence type="ECO:0000256" key="3">
    <source>
        <dbReference type="ARBA" id="ARBA00022475"/>
    </source>
</evidence>
<dbReference type="FunFam" id="1.10.3730.20:FF:000001">
    <property type="entry name" value="Quaternary ammonium compound resistance transporter SugE"/>
    <property type="match status" value="1"/>
</dbReference>
<evidence type="ECO:0000256" key="6">
    <source>
        <dbReference type="ARBA" id="ARBA00023136"/>
    </source>
</evidence>
<evidence type="ECO:0000256" key="2">
    <source>
        <dbReference type="ARBA" id="ARBA00022448"/>
    </source>
</evidence>
<keyword evidence="6 8" id="KW-0472">Membrane</keyword>
<keyword evidence="3" id="KW-1003">Cell membrane</keyword>
<dbReference type="Gene3D" id="1.10.3730.20">
    <property type="match status" value="1"/>
</dbReference>
<gene>
    <name evidence="9" type="ORF">JCM9157_67</name>
</gene>
<keyword evidence="2" id="KW-0813">Transport</keyword>
<dbReference type="Proteomes" id="UP000018896">
    <property type="component" value="Unassembled WGS sequence"/>
</dbReference>
<keyword evidence="5 8" id="KW-1133">Transmembrane helix</keyword>
<evidence type="ECO:0000256" key="7">
    <source>
        <dbReference type="RuleBase" id="RU003942"/>
    </source>
</evidence>
<dbReference type="InterPro" id="IPR000390">
    <property type="entry name" value="Small_drug/metabolite_transptr"/>
</dbReference>
<reference evidence="9 10" key="1">
    <citation type="journal article" date="2014" name="Genome Announc.">
        <title>Draft Genome Sequences of Three Alkaliphilic Bacillus Strains, Bacillus wakoensis JCM 9140T, Bacillus akibai JCM 9157T, and Bacillus hemicellulosilyticus JCM 9152T.</title>
        <authorList>
            <person name="Yuki M."/>
            <person name="Oshima K."/>
            <person name="Suda W."/>
            <person name="Oshida Y."/>
            <person name="Kitamura K."/>
            <person name="Iida T."/>
            <person name="Hattori M."/>
            <person name="Ohkuma M."/>
        </authorList>
    </citation>
    <scope>NUCLEOTIDE SEQUENCE [LARGE SCALE GENOMIC DNA]</scope>
    <source>
        <strain evidence="9 10">JCM 9157</strain>
    </source>
</reference>
<comment type="subcellular location">
    <subcellularLocation>
        <location evidence="1 7">Cell membrane</location>
        <topology evidence="1 7">Multi-pass membrane protein</topology>
    </subcellularLocation>
</comment>
<dbReference type="EMBL" id="BAUV01000001">
    <property type="protein sequence ID" value="GAE33080.1"/>
    <property type="molecule type" value="Genomic_DNA"/>
</dbReference>
<dbReference type="PANTHER" id="PTHR30561">
    <property type="entry name" value="SMR FAMILY PROTON-DEPENDENT DRUG EFFLUX TRANSPORTER SUGE"/>
    <property type="match status" value="1"/>
</dbReference>
<comment type="caution">
    <text evidence="9">The sequence shown here is derived from an EMBL/GenBank/DDBJ whole genome shotgun (WGS) entry which is preliminary data.</text>
</comment>
<sequence length="124" mass="12934">MAYLFLALGILSEIFGTAMLKASEGFTKMVPAIGGVVGFGLALFFLALAFKTIPLSVAYATWCGVGIAGASLISFIIWKEKLSVTGMIGILFIVVGIVLINVTASSQAVTSENQLDVEAEEVGL</sequence>
<feature type="transmembrane region" description="Helical" evidence="8">
    <location>
        <begin position="32"/>
        <end position="50"/>
    </location>
</feature>
<keyword evidence="4 7" id="KW-0812">Transmembrane</keyword>
<dbReference type="STRING" id="1236973.JCM9157_67"/>
<keyword evidence="10" id="KW-1185">Reference proteome</keyword>
<dbReference type="GO" id="GO:0022857">
    <property type="term" value="F:transmembrane transporter activity"/>
    <property type="evidence" value="ECO:0007669"/>
    <property type="project" value="InterPro"/>
</dbReference>
<dbReference type="GO" id="GO:0005886">
    <property type="term" value="C:plasma membrane"/>
    <property type="evidence" value="ECO:0007669"/>
    <property type="project" value="UniProtKB-SubCell"/>
</dbReference>
<evidence type="ECO:0000313" key="9">
    <source>
        <dbReference type="EMBL" id="GAE33080.1"/>
    </source>
</evidence>
<feature type="transmembrane region" description="Helical" evidence="8">
    <location>
        <begin position="84"/>
        <end position="104"/>
    </location>
</feature>
<dbReference type="AlphaFoldDB" id="W4QLT5"/>
<evidence type="ECO:0000256" key="5">
    <source>
        <dbReference type="ARBA" id="ARBA00022989"/>
    </source>
</evidence>
<dbReference type="Pfam" id="PF00893">
    <property type="entry name" value="Multi_Drug_Res"/>
    <property type="match status" value="1"/>
</dbReference>
<protein>
    <submittedName>
        <fullName evidence="9">Quaternary ammonium compound-resistance protein</fullName>
    </submittedName>
</protein>
<evidence type="ECO:0000313" key="10">
    <source>
        <dbReference type="Proteomes" id="UP000018896"/>
    </source>
</evidence>
<dbReference type="InterPro" id="IPR037185">
    <property type="entry name" value="EmrE-like"/>
</dbReference>
<comment type="similarity">
    <text evidence="7">Belongs to the drug/metabolite transporter (DMT) superfamily. Small multidrug resistance (SMR) (TC 2.A.7.1) family.</text>
</comment>
<dbReference type="SUPFAM" id="SSF103481">
    <property type="entry name" value="Multidrug resistance efflux transporter EmrE"/>
    <property type="match status" value="1"/>
</dbReference>
<evidence type="ECO:0000256" key="8">
    <source>
        <dbReference type="SAM" id="Phobius"/>
    </source>
</evidence>